<evidence type="ECO:0000313" key="3">
    <source>
        <dbReference type="Proteomes" id="UP001161325"/>
    </source>
</evidence>
<dbReference type="EMBL" id="BRXS01000004">
    <property type="protein sequence ID" value="GLC26424.1"/>
    <property type="molecule type" value="Genomic_DNA"/>
</dbReference>
<reference evidence="2" key="1">
    <citation type="submission" date="2022-08" db="EMBL/GenBank/DDBJ databases">
        <title>Draft genome sequencing of Roseisolibacter agri AW1220.</title>
        <authorList>
            <person name="Tobiishi Y."/>
            <person name="Tonouchi A."/>
        </authorList>
    </citation>
    <scope>NUCLEOTIDE SEQUENCE</scope>
    <source>
        <strain evidence="2">AW1220</strain>
    </source>
</reference>
<dbReference type="Proteomes" id="UP001161325">
    <property type="component" value="Unassembled WGS sequence"/>
</dbReference>
<dbReference type="AlphaFoldDB" id="A0AA37Q4Z2"/>
<organism evidence="2 3">
    <name type="scientific">Roseisolibacter agri</name>
    <dbReference type="NCBI Taxonomy" id="2014610"/>
    <lineage>
        <taxon>Bacteria</taxon>
        <taxon>Pseudomonadati</taxon>
        <taxon>Gemmatimonadota</taxon>
        <taxon>Gemmatimonadia</taxon>
        <taxon>Gemmatimonadales</taxon>
        <taxon>Gemmatimonadaceae</taxon>
        <taxon>Roseisolibacter</taxon>
    </lineage>
</organism>
<keyword evidence="3" id="KW-1185">Reference proteome</keyword>
<gene>
    <name evidence="2" type="ORF">rosag_29370</name>
</gene>
<evidence type="ECO:0000313" key="2">
    <source>
        <dbReference type="EMBL" id="GLC26424.1"/>
    </source>
</evidence>
<comment type="caution">
    <text evidence="2">The sequence shown here is derived from an EMBL/GenBank/DDBJ whole genome shotgun (WGS) entry which is preliminary data.</text>
</comment>
<accession>A0AA37Q4Z2</accession>
<feature type="region of interest" description="Disordered" evidence="1">
    <location>
        <begin position="16"/>
        <end position="60"/>
    </location>
</feature>
<dbReference type="RefSeq" id="WP_284350875.1">
    <property type="nucleotide sequence ID" value="NZ_BRXS01000004.1"/>
</dbReference>
<proteinExistence type="predicted"/>
<protein>
    <submittedName>
        <fullName evidence="2">Uncharacterized protein</fullName>
    </submittedName>
</protein>
<name>A0AA37Q4Z2_9BACT</name>
<sequence>MRTFVDEQGTEWTAWEVRPGTGSLARPERRLHDRRREAAPDPVVERRRGEDRRSRSPRARASLVPRTAAWLAFQAGTVRRRLVPIPDAWEGLTDVELRALCRAAAPVARAMVAVD</sequence>
<evidence type="ECO:0000256" key="1">
    <source>
        <dbReference type="SAM" id="MobiDB-lite"/>
    </source>
</evidence>
<feature type="compositionally biased region" description="Basic and acidic residues" evidence="1">
    <location>
        <begin position="26"/>
        <end position="54"/>
    </location>
</feature>